<dbReference type="GO" id="GO:0005737">
    <property type="term" value="C:cytoplasm"/>
    <property type="evidence" value="ECO:0007669"/>
    <property type="project" value="TreeGrafter"/>
</dbReference>
<dbReference type="OrthoDB" id="414698at2759"/>
<feature type="region of interest" description="Disordered" evidence="3">
    <location>
        <begin position="135"/>
        <end position="165"/>
    </location>
</feature>
<sequence length="272" mass="30473">MTVKPAPKKALLCFHGTGAKGSIFNVQMARICYQLRDAFEFIFLEGPRECPPGPGVLPMFSGQEPYRGWFGGHDVSIDDSIREISGAVQRGLEDWRESRVDGNVEIVGAIGFSEGGLALAMLLWLQQEQRERERRRQRQQREHGEEDENEKEVDDEEQGEGDQLLPSNLPPLQFAVVSCCFFPREASLWLNARAQAQGVTTALIDVPTLHIHGNRDFCLGRARQLVRNHYRPQCATVVQVDTSHHMPTQKGDVAEVVKHICRLGGVESQSMA</sequence>
<dbReference type="GO" id="GO:0005634">
    <property type="term" value="C:nucleus"/>
    <property type="evidence" value="ECO:0007669"/>
    <property type="project" value="TreeGrafter"/>
</dbReference>
<protein>
    <recommendedName>
        <fullName evidence="4">Serine hydrolase domain-containing protein</fullName>
    </recommendedName>
</protein>
<evidence type="ECO:0000313" key="6">
    <source>
        <dbReference type="Proteomes" id="UP000077002"/>
    </source>
</evidence>
<dbReference type="GO" id="GO:0044550">
    <property type="term" value="P:secondary metabolite biosynthetic process"/>
    <property type="evidence" value="ECO:0007669"/>
    <property type="project" value="TreeGrafter"/>
</dbReference>
<dbReference type="Gene3D" id="3.40.50.1820">
    <property type="entry name" value="alpha/beta hydrolase"/>
    <property type="match status" value="1"/>
</dbReference>
<keyword evidence="2" id="KW-0378">Hydrolase</keyword>
<dbReference type="RefSeq" id="XP_022508706.1">
    <property type="nucleotide sequence ID" value="XM_022658965.1"/>
</dbReference>
<dbReference type="PANTHER" id="PTHR48070">
    <property type="entry name" value="ESTERASE OVCA2"/>
    <property type="match status" value="1"/>
</dbReference>
<organism evidence="5 6">
    <name type="scientific">Fonsecaea monophora</name>
    <dbReference type="NCBI Taxonomy" id="254056"/>
    <lineage>
        <taxon>Eukaryota</taxon>
        <taxon>Fungi</taxon>
        <taxon>Dikarya</taxon>
        <taxon>Ascomycota</taxon>
        <taxon>Pezizomycotina</taxon>
        <taxon>Eurotiomycetes</taxon>
        <taxon>Chaetothyriomycetidae</taxon>
        <taxon>Chaetothyriales</taxon>
        <taxon>Herpotrichiellaceae</taxon>
        <taxon>Fonsecaea</taxon>
    </lineage>
</organism>
<dbReference type="Pfam" id="PF03959">
    <property type="entry name" value="FSH1"/>
    <property type="match status" value="1"/>
</dbReference>
<feature type="compositionally biased region" description="Basic and acidic residues" evidence="3">
    <location>
        <begin position="135"/>
        <end position="144"/>
    </location>
</feature>
<evidence type="ECO:0000256" key="1">
    <source>
        <dbReference type="ARBA" id="ARBA00005863"/>
    </source>
</evidence>
<dbReference type="EMBL" id="LVKK01000084">
    <property type="protein sequence ID" value="OAG36754.1"/>
    <property type="molecule type" value="Genomic_DNA"/>
</dbReference>
<reference evidence="5 6" key="1">
    <citation type="submission" date="2016-03" db="EMBL/GenBank/DDBJ databases">
        <title>Draft genome sequence of the Fonsecaea monophora CBS 269.37.</title>
        <authorList>
            <person name="Bombassaro A."/>
            <person name="Vinicius W.A."/>
            <person name="De Hoog S."/>
            <person name="Sun J."/>
            <person name="Souza E.M."/>
            <person name="Raittz R.T."/>
            <person name="Costa F."/>
            <person name="Leao A.C."/>
            <person name="Tadra-Sfeir M.Z."/>
            <person name="Baura V."/>
            <person name="Balsanelli E."/>
            <person name="Pedrosa F.O."/>
            <person name="Moreno L.F."/>
            <person name="Steffens M.B."/>
            <person name="Xi L."/>
            <person name="Bocca A.L."/>
            <person name="Felipe M.S."/>
            <person name="Teixeira M."/>
            <person name="Telles Filho F.Q."/>
            <person name="Azevedo C.M."/>
            <person name="Gomes R."/>
            <person name="Vicente V.A."/>
        </authorList>
    </citation>
    <scope>NUCLEOTIDE SEQUENCE [LARGE SCALE GENOMIC DNA]</scope>
    <source>
        <strain evidence="5 6">CBS 269.37</strain>
    </source>
</reference>
<dbReference type="InterPro" id="IPR029058">
    <property type="entry name" value="AB_hydrolase_fold"/>
</dbReference>
<dbReference type="AlphaFoldDB" id="A0A177EXG0"/>
<dbReference type="SUPFAM" id="SSF53474">
    <property type="entry name" value="alpha/beta-Hydrolases"/>
    <property type="match status" value="1"/>
</dbReference>
<name>A0A177EXG0_9EURO</name>
<dbReference type="GO" id="GO:0016787">
    <property type="term" value="F:hydrolase activity"/>
    <property type="evidence" value="ECO:0007669"/>
    <property type="project" value="UniProtKB-KW"/>
</dbReference>
<evidence type="ECO:0000256" key="3">
    <source>
        <dbReference type="SAM" id="MobiDB-lite"/>
    </source>
</evidence>
<proteinExistence type="inferred from homology"/>
<comment type="similarity">
    <text evidence="1">Belongs to the LovG family.</text>
</comment>
<dbReference type="InterPro" id="IPR005645">
    <property type="entry name" value="FSH-like_dom"/>
</dbReference>
<dbReference type="Proteomes" id="UP000077002">
    <property type="component" value="Unassembled WGS sequence"/>
</dbReference>
<dbReference type="InterPro" id="IPR050593">
    <property type="entry name" value="LovG"/>
</dbReference>
<feature type="compositionally biased region" description="Acidic residues" evidence="3">
    <location>
        <begin position="145"/>
        <end position="160"/>
    </location>
</feature>
<comment type="caution">
    <text evidence="5">The sequence shown here is derived from an EMBL/GenBank/DDBJ whole genome shotgun (WGS) entry which is preliminary data.</text>
</comment>
<accession>A0A177EXG0</accession>
<dbReference type="GeneID" id="34604165"/>
<dbReference type="PANTHER" id="PTHR48070:SF3">
    <property type="entry name" value="ESTERASE DBAE-RELATED"/>
    <property type="match status" value="1"/>
</dbReference>
<keyword evidence="6" id="KW-1185">Reference proteome</keyword>
<evidence type="ECO:0000313" key="5">
    <source>
        <dbReference type="EMBL" id="OAG36754.1"/>
    </source>
</evidence>
<gene>
    <name evidence="5" type="ORF">AYO21_09027</name>
</gene>
<evidence type="ECO:0000256" key="2">
    <source>
        <dbReference type="ARBA" id="ARBA00022801"/>
    </source>
</evidence>
<feature type="domain" description="Serine hydrolase" evidence="4">
    <location>
        <begin position="7"/>
        <end position="253"/>
    </location>
</feature>
<evidence type="ECO:0000259" key="4">
    <source>
        <dbReference type="Pfam" id="PF03959"/>
    </source>
</evidence>